<dbReference type="PROSITE" id="PS50016">
    <property type="entry name" value="ZF_PHD_2"/>
    <property type="match status" value="1"/>
</dbReference>
<dbReference type="AlphaFoldDB" id="A0A6I9XLX8"/>
<dbReference type="CDD" id="cd15522">
    <property type="entry name" value="PHD_TAF3"/>
    <property type="match status" value="1"/>
</dbReference>
<evidence type="ECO:0000256" key="2">
    <source>
        <dbReference type="ARBA" id="ARBA00022723"/>
    </source>
</evidence>
<keyword evidence="3 11" id="KW-0863">Zinc-finger</keyword>
<comment type="similarity">
    <text evidence="8">Belongs to the TAF3 family.</text>
</comment>
<evidence type="ECO:0000256" key="6">
    <source>
        <dbReference type="ARBA" id="ARBA00023163"/>
    </source>
</evidence>
<keyword evidence="13" id="KW-1185">Reference proteome</keyword>
<dbReference type="FunFam" id="3.30.40.10:FF:000317">
    <property type="entry name" value="transcription initiation factor TFIID subunit 3"/>
    <property type="match status" value="1"/>
</dbReference>
<protein>
    <recommendedName>
        <fullName evidence="9">Transcription initiation factor TFIID subunit 3</fullName>
    </recommendedName>
    <alternativeName>
        <fullName evidence="10">TBP-associated factor 3</fullName>
    </alternativeName>
</protein>
<dbReference type="InterPro" id="IPR019786">
    <property type="entry name" value="Zinc_finger_PHD-type_CS"/>
</dbReference>
<dbReference type="PANTHER" id="PTHR46452:SF1">
    <property type="entry name" value="TRANSCRIPTION INITIATION FACTOR TFIID SUBUNIT 3"/>
    <property type="match status" value="1"/>
</dbReference>
<keyword evidence="2" id="KW-0479">Metal-binding</keyword>
<dbReference type="GO" id="GO:0045944">
    <property type="term" value="P:positive regulation of transcription by RNA polymerase II"/>
    <property type="evidence" value="ECO:0007669"/>
    <property type="project" value="TreeGrafter"/>
</dbReference>
<evidence type="ECO:0000259" key="12">
    <source>
        <dbReference type="PROSITE" id="PS50016"/>
    </source>
</evidence>
<dbReference type="SUPFAM" id="SSF57903">
    <property type="entry name" value="FYVE/PHD zinc finger"/>
    <property type="match status" value="1"/>
</dbReference>
<dbReference type="Proteomes" id="UP000504617">
    <property type="component" value="Unplaced"/>
</dbReference>
<keyword evidence="4" id="KW-0862">Zinc</keyword>
<evidence type="ECO:0000256" key="3">
    <source>
        <dbReference type="ARBA" id="ARBA00022771"/>
    </source>
</evidence>
<evidence type="ECO:0000313" key="14">
    <source>
        <dbReference type="RefSeq" id="XP_013911838.1"/>
    </source>
</evidence>
<dbReference type="InterPro" id="IPR019787">
    <property type="entry name" value="Znf_PHD-finger"/>
</dbReference>
<evidence type="ECO:0000256" key="7">
    <source>
        <dbReference type="ARBA" id="ARBA00023242"/>
    </source>
</evidence>
<evidence type="ECO:0000256" key="11">
    <source>
        <dbReference type="PROSITE-ProRule" id="PRU00146"/>
    </source>
</evidence>
<evidence type="ECO:0000256" key="8">
    <source>
        <dbReference type="ARBA" id="ARBA00060873"/>
    </source>
</evidence>
<gene>
    <name evidence="14" type="primary">LOC106541039</name>
</gene>
<keyword evidence="5" id="KW-0805">Transcription regulation</keyword>
<name>A0A6I9XLX8_9SAUR</name>
<dbReference type="PANTHER" id="PTHR46452">
    <property type="entry name" value="TRANSCRIPTION INITIATION FACTOR TFIID SUBUNIT 3"/>
    <property type="match status" value="1"/>
</dbReference>
<dbReference type="InterPro" id="IPR013083">
    <property type="entry name" value="Znf_RING/FYVE/PHD"/>
</dbReference>
<evidence type="ECO:0000256" key="1">
    <source>
        <dbReference type="ARBA" id="ARBA00004123"/>
    </source>
</evidence>
<dbReference type="SMART" id="SM00249">
    <property type="entry name" value="PHD"/>
    <property type="match status" value="1"/>
</dbReference>
<evidence type="ECO:0000256" key="5">
    <source>
        <dbReference type="ARBA" id="ARBA00023015"/>
    </source>
</evidence>
<organism evidence="13 14">
    <name type="scientific">Thamnophis sirtalis</name>
    <dbReference type="NCBI Taxonomy" id="35019"/>
    <lineage>
        <taxon>Eukaryota</taxon>
        <taxon>Metazoa</taxon>
        <taxon>Chordata</taxon>
        <taxon>Craniata</taxon>
        <taxon>Vertebrata</taxon>
        <taxon>Euteleostomi</taxon>
        <taxon>Lepidosauria</taxon>
        <taxon>Squamata</taxon>
        <taxon>Bifurcata</taxon>
        <taxon>Unidentata</taxon>
        <taxon>Episquamata</taxon>
        <taxon>Toxicofera</taxon>
        <taxon>Serpentes</taxon>
        <taxon>Colubroidea</taxon>
        <taxon>Colubridae</taxon>
        <taxon>Natricinae</taxon>
        <taxon>Thamnophis</taxon>
    </lineage>
</organism>
<evidence type="ECO:0000256" key="4">
    <source>
        <dbReference type="ARBA" id="ARBA00022833"/>
    </source>
</evidence>
<dbReference type="KEGG" id="tsr:106541039"/>
<dbReference type="GeneID" id="106541039"/>
<accession>A0A6I9XLX8</accession>
<dbReference type="InterPro" id="IPR001965">
    <property type="entry name" value="Znf_PHD"/>
</dbReference>
<dbReference type="PROSITE" id="PS01359">
    <property type="entry name" value="ZF_PHD_1"/>
    <property type="match status" value="1"/>
</dbReference>
<dbReference type="GO" id="GO:0008270">
    <property type="term" value="F:zinc ion binding"/>
    <property type="evidence" value="ECO:0007669"/>
    <property type="project" value="UniProtKB-KW"/>
</dbReference>
<dbReference type="Gene3D" id="3.30.40.10">
    <property type="entry name" value="Zinc/RING finger domain, C3HC4 (zinc finger)"/>
    <property type="match status" value="1"/>
</dbReference>
<feature type="domain" description="PHD-type" evidence="12">
    <location>
        <begin position="29"/>
        <end position="79"/>
    </location>
</feature>
<dbReference type="GO" id="GO:0005669">
    <property type="term" value="C:transcription factor TFIID complex"/>
    <property type="evidence" value="ECO:0007669"/>
    <property type="project" value="TreeGrafter"/>
</dbReference>
<dbReference type="GO" id="GO:0002039">
    <property type="term" value="F:p53 binding"/>
    <property type="evidence" value="ECO:0007669"/>
    <property type="project" value="TreeGrafter"/>
</dbReference>
<evidence type="ECO:0000256" key="9">
    <source>
        <dbReference type="ARBA" id="ARBA00068909"/>
    </source>
</evidence>
<dbReference type="OrthoDB" id="436852at2759"/>
<sequence>MGSSKVPVRSVVTETVSNYVIRDEWGNKIWICPGCEKPDDGSPMIGCDDCDDWYHWPCVGITAAPPEEIQWFCSRCASKKKDKKHKKGKHKAH</sequence>
<keyword evidence="7" id="KW-0539">Nucleus</keyword>
<dbReference type="RefSeq" id="XP_013911838.1">
    <property type="nucleotide sequence ID" value="XM_014056363.1"/>
</dbReference>
<evidence type="ECO:0000256" key="10">
    <source>
        <dbReference type="ARBA" id="ARBA00076309"/>
    </source>
</evidence>
<dbReference type="Pfam" id="PF00628">
    <property type="entry name" value="PHD"/>
    <property type="match status" value="1"/>
</dbReference>
<comment type="subcellular location">
    <subcellularLocation>
        <location evidence="1">Nucleus</location>
    </subcellularLocation>
</comment>
<keyword evidence="6" id="KW-0804">Transcription</keyword>
<reference evidence="14" key="1">
    <citation type="submission" date="2025-08" db="UniProtKB">
        <authorList>
            <consortium name="RefSeq"/>
        </authorList>
    </citation>
    <scope>IDENTIFICATION</scope>
</reference>
<dbReference type="InterPro" id="IPR011011">
    <property type="entry name" value="Znf_FYVE_PHD"/>
</dbReference>
<proteinExistence type="inferred from homology"/>
<evidence type="ECO:0000313" key="13">
    <source>
        <dbReference type="Proteomes" id="UP000504617"/>
    </source>
</evidence>